<sequence>MRAFPTHVIIMALQALTGLVSKTRGFTTSFSSHLKVPSNRIRRHNTPLGLALQRRYEYGRLPFRGLSAKSSNKDSKDELSQSEKADLLAAAFDDLAKKDGFDSSLSVMAKDATFEDDFADDDDLGADIDFSDFMEGDDVDFDHEDDEDEDFLDFGGGDDDDMDARIAQAKQDMVRGEVSVPKNLDSFVKGATEADLQKLGFKKESEFYGDDEGSPKKKVTLITNAMTCPACGSDFQSRDEHKPGYLPQAKFDLQVKLSEVERMQKLKEKADSSEWSPDDEVEFLLQTSGKGDLDGNDEATDADNIDIESFVEELGLDLEELSKKKVICKRCHGLQNSGQVDESLRPGWTDEPTLSQQQFRDLLRPISEKPAAVIALIDIFDFGGSVLRELDGIAGDNPVILAANKADLLPKTLGKTRIENWVRRELEYMGVQSIANVGGAVRLISCKTGEGVSSMMEKAQQLADEIDGDIYVVGAANAGKSTLINNILSRNSREERKPNNNNKKKLRAGNRNKVKGALTTSPLPGTTLKFIKIDLGDGQHLYDTPGLLVPGTITQLLTPEELKIVCPKKQVEPITFRVASGKCVLVGGLAKIEVIGDTRPFLLTFFVANEIKLHCTDSTRADTFIEKHTGTMLTPPLAPGPERMEAIGEFDSLEIDIDGAGWKEAAADITLTGLGWIAVTGAGKAKLRISVPKGIGISVRPPLMPYDIWEVASKYTGAKAVRSVKKSKTGKRRKGVGRN</sequence>
<evidence type="ECO:0000256" key="2">
    <source>
        <dbReference type="SAM" id="SignalP"/>
    </source>
</evidence>
<reference evidence="5" key="1">
    <citation type="submission" date="2021-01" db="EMBL/GenBank/DDBJ databases">
        <authorList>
            <person name="Corre E."/>
            <person name="Pelletier E."/>
            <person name="Niang G."/>
            <person name="Scheremetjew M."/>
            <person name="Finn R."/>
            <person name="Kale V."/>
            <person name="Holt S."/>
            <person name="Cochrane G."/>
            <person name="Meng A."/>
            <person name="Brown T."/>
            <person name="Cohen L."/>
        </authorList>
    </citation>
    <scope>NUCLEOTIDE SEQUENCE</scope>
    <source>
        <strain evidence="5">10249 10 AB</strain>
    </source>
</reference>
<dbReference type="EMBL" id="HBIX01002646">
    <property type="protein sequence ID" value="CAE0709274.1"/>
    <property type="molecule type" value="Transcribed_RNA"/>
</dbReference>
<evidence type="ECO:0000259" key="4">
    <source>
        <dbReference type="Pfam" id="PF21516"/>
    </source>
</evidence>
<keyword evidence="2" id="KW-0732">Signal</keyword>
<evidence type="ECO:0000313" key="5">
    <source>
        <dbReference type="EMBL" id="CAE0709273.1"/>
    </source>
</evidence>
<dbReference type="CDD" id="cd01855">
    <property type="entry name" value="YqeH"/>
    <property type="match status" value="1"/>
</dbReference>
<name>A0A6U9VUC3_9STRA</name>
<dbReference type="EMBL" id="HBIX01002645">
    <property type="protein sequence ID" value="CAE0709273.1"/>
    <property type="molecule type" value="Transcribed_RNA"/>
</dbReference>
<dbReference type="SUPFAM" id="SSF52540">
    <property type="entry name" value="P-loop containing nucleoside triphosphate hydrolases"/>
    <property type="match status" value="1"/>
</dbReference>
<dbReference type="PANTHER" id="PTHR46434">
    <property type="entry name" value="GENETIC INTERACTOR OF PROHIBITINS 3, MITOCHONDRIAL"/>
    <property type="match status" value="1"/>
</dbReference>
<dbReference type="Pfam" id="PF01926">
    <property type="entry name" value="MMR_HSR1"/>
    <property type="match status" value="1"/>
</dbReference>
<organism evidence="5">
    <name type="scientific">Pseudo-nitzschia australis</name>
    <dbReference type="NCBI Taxonomy" id="44445"/>
    <lineage>
        <taxon>Eukaryota</taxon>
        <taxon>Sar</taxon>
        <taxon>Stramenopiles</taxon>
        <taxon>Ochrophyta</taxon>
        <taxon>Bacillariophyta</taxon>
        <taxon>Bacillariophyceae</taxon>
        <taxon>Bacillariophycidae</taxon>
        <taxon>Bacillariales</taxon>
        <taxon>Bacillariaceae</taxon>
        <taxon>Pseudo-nitzschia</taxon>
    </lineage>
</organism>
<dbReference type="InterPro" id="IPR027417">
    <property type="entry name" value="P-loop_NTPase"/>
</dbReference>
<feature type="signal peptide" evidence="2">
    <location>
        <begin position="1"/>
        <end position="25"/>
    </location>
</feature>
<dbReference type="GO" id="GO:0005739">
    <property type="term" value="C:mitochondrion"/>
    <property type="evidence" value="ECO:0007669"/>
    <property type="project" value="TreeGrafter"/>
</dbReference>
<dbReference type="Gene3D" id="3.40.50.300">
    <property type="entry name" value="P-loop containing nucleotide triphosphate hydrolases"/>
    <property type="match status" value="1"/>
</dbReference>
<dbReference type="InterPro" id="IPR048422">
    <property type="entry name" value="NOA1/YqeH-like_C"/>
</dbReference>
<feature type="domain" description="G" evidence="3">
    <location>
        <begin position="470"/>
        <end position="548"/>
    </location>
</feature>
<dbReference type="AlphaFoldDB" id="A0A6U9VUC3"/>
<dbReference type="Pfam" id="PF21516">
    <property type="entry name" value="YqeH-like_C"/>
    <property type="match status" value="1"/>
</dbReference>
<feature type="chain" id="PRO_5035677441" evidence="2">
    <location>
        <begin position="26"/>
        <end position="739"/>
    </location>
</feature>
<feature type="region of interest" description="Disordered" evidence="1">
    <location>
        <begin position="491"/>
        <end position="518"/>
    </location>
</feature>
<dbReference type="GO" id="GO:0005525">
    <property type="term" value="F:GTP binding"/>
    <property type="evidence" value="ECO:0007669"/>
    <property type="project" value="InterPro"/>
</dbReference>
<evidence type="ECO:0000313" key="6">
    <source>
        <dbReference type="EMBL" id="CAE0709274.1"/>
    </source>
</evidence>
<proteinExistence type="predicted"/>
<feature type="compositionally biased region" description="Basic residues" evidence="1">
    <location>
        <begin position="502"/>
        <end position="514"/>
    </location>
</feature>
<evidence type="ECO:0000256" key="1">
    <source>
        <dbReference type="SAM" id="MobiDB-lite"/>
    </source>
</evidence>
<feature type="domain" description="NOA1/YqeH-like C-terminal" evidence="4">
    <location>
        <begin position="603"/>
        <end position="701"/>
    </location>
</feature>
<evidence type="ECO:0000259" key="3">
    <source>
        <dbReference type="Pfam" id="PF01926"/>
    </source>
</evidence>
<protein>
    <submittedName>
        <fullName evidence="5">Uncharacterized protein</fullName>
    </submittedName>
</protein>
<accession>A0A6U9VUC3</accession>
<dbReference type="InterPro" id="IPR006073">
    <property type="entry name" value="GTP-bd"/>
</dbReference>
<dbReference type="PANTHER" id="PTHR46434:SF1">
    <property type="entry name" value="GENETIC INTERACTOR OF PROHIBITINS 3, MITOCHONDRIAL"/>
    <property type="match status" value="1"/>
</dbReference>
<dbReference type="InterPro" id="IPR050896">
    <property type="entry name" value="Mito_lipid_metab_GTPase"/>
</dbReference>
<gene>
    <name evidence="5" type="ORF">PAUS00366_LOCUS1993</name>
    <name evidence="6" type="ORF">PAUS00366_LOCUS1994</name>
</gene>